<feature type="non-terminal residue" evidence="4">
    <location>
        <position position="1"/>
    </location>
</feature>
<dbReference type="GO" id="GO:0003677">
    <property type="term" value="F:DNA binding"/>
    <property type="evidence" value="ECO:0007669"/>
    <property type="project" value="UniProtKB-KW"/>
</dbReference>
<accession>X1MIS8</accession>
<dbReference type="Pfam" id="PF00486">
    <property type="entry name" value="Trans_reg_C"/>
    <property type="match status" value="1"/>
</dbReference>
<evidence type="ECO:0000256" key="1">
    <source>
        <dbReference type="ARBA" id="ARBA00023125"/>
    </source>
</evidence>
<evidence type="ECO:0000313" key="4">
    <source>
        <dbReference type="EMBL" id="GAI06284.1"/>
    </source>
</evidence>
<name>X1MIS8_9ZZZZ</name>
<dbReference type="SUPFAM" id="SSF46894">
    <property type="entry name" value="C-terminal effector domain of the bipartite response regulators"/>
    <property type="match status" value="1"/>
</dbReference>
<dbReference type="EMBL" id="BARV01007317">
    <property type="protein sequence ID" value="GAI06284.1"/>
    <property type="molecule type" value="Genomic_DNA"/>
</dbReference>
<evidence type="ECO:0000259" key="3">
    <source>
        <dbReference type="Pfam" id="PF00486"/>
    </source>
</evidence>
<dbReference type="SUPFAM" id="SSF158702">
    <property type="entry name" value="Sec63 N-terminal domain-like"/>
    <property type="match status" value="1"/>
</dbReference>
<evidence type="ECO:0000256" key="2">
    <source>
        <dbReference type="SAM" id="MobiDB-lite"/>
    </source>
</evidence>
<dbReference type="Gene3D" id="1.10.10.10">
    <property type="entry name" value="Winged helix-like DNA-binding domain superfamily/Winged helix DNA-binding domain"/>
    <property type="match status" value="1"/>
</dbReference>
<dbReference type="GO" id="GO:0000160">
    <property type="term" value="P:phosphorelay signal transduction system"/>
    <property type="evidence" value="ECO:0007669"/>
    <property type="project" value="InterPro"/>
</dbReference>
<organism evidence="4">
    <name type="scientific">marine sediment metagenome</name>
    <dbReference type="NCBI Taxonomy" id="412755"/>
    <lineage>
        <taxon>unclassified sequences</taxon>
        <taxon>metagenomes</taxon>
        <taxon>ecological metagenomes</taxon>
    </lineage>
</organism>
<gene>
    <name evidence="4" type="ORF">S06H3_14921</name>
</gene>
<keyword evidence="1" id="KW-0238">DNA-binding</keyword>
<dbReference type="AlphaFoldDB" id="X1MIS8"/>
<feature type="compositionally biased region" description="Low complexity" evidence="2">
    <location>
        <begin position="306"/>
        <end position="323"/>
    </location>
</feature>
<dbReference type="InterPro" id="IPR036388">
    <property type="entry name" value="WH-like_DNA-bd_sf"/>
</dbReference>
<comment type="caution">
    <text evidence="4">The sequence shown here is derived from an EMBL/GenBank/DDBJ whole genome shotgun (WGS) entry which is preliminary data.</text>
</comment>
<proteinExistence type="predicted"/>
<sequence>KTLLLYDWIKGNKEMKSLEQEYFLYERDVLRLANGFCWLADSLAAIAESGCWKKKRKEDLKKIILLSERLIEGIEEEGLSLARLYILGLSRDYIRRLVRAGYGDVENLKKASEEELVKLVRLLPGRLIKGIQRRMDEERVIQEVKKQKLITEDENPKPEPAILPSPLKTTNTTSASHNLKLTSVVSSPPKTENPNSNLNTKNQKLKIVLEISQHRPDRIIFMGKEFKVTTIGFSLLYLLAEHREKVVSYEEILKDLWKGEKDAIYTRINYHICKIRKDISKIMDKKEDNTKKIENIFKAIPFGNSSNNSSRDRVSSISPSSPIAEEEVEGSNRAASHLAHRRVSALVEKKIKVGSFCLIKCLTVSNR</sequence>
<feature type="region of interest" description="Disordered" evidence="2">
    <location>
        <begin position="154"/>
        <end position="173"/>
    </location>
</feature>
<reference evidence="4" key="1">
    <citation type="journal article" date="2014" name="Front. Microbiol.">
        <title>High frequency of phylogenetically diverse reductive dehalogenase-homologous genes in deep subseafloor sedimentary metagenomes.</title>
        <authorList>
            <person name="Kawai M."/>
            <person name="Futagami T."/>
            <person name="Toyoda A."/>
            <person name="Takaki Y."/>
            <person name="Nishi S."/>
            <person name="Hori S."/>
            <person name="Arai W."/>
            <person name="Tsubouchi T."/>
            <person name="Morono Y."/>
            <person name="Uchiyama I."/>
            <person name="Ito T."/>
            <person name="Fujiyama A."/>
            <person name="Inagaki F."/>
            <person name="Takami H."/>
        </authorList>
    </citation>
    <scope>NUCLEOTIDE SEQUENCE</scope>
    <source>
        <strain evidence="4">Expedition CK06-06</strain>
    </source>
</reference>
<dbReference type="InterPro" id="IPR016032">
    <property type="entry name" value="Sig_transdc_resp-reg_C-effctor"/>
</dbReference>
<feature type="domain" description="OmpR/PhoB-type" evidence="3">
    <location>
        <begin position="223"/>
        <end position="283"/>
    </location>
</feature>
<dbReference type="Gene3D" id="1.10.3380.20">
    <property type="match status" value="1"/>
</dbReference>
<dbReference type="GO" id="GO:0006355">
    <property type="term" value="P:regulation of DNA-templated transcription"/>
    <property type="evidence" value="ECO:0007669"/>
    <property type="project" value="InterPro"/>
</dbReference>
<protein>
    <recommendedName>
        <fullName evidence="3">OmpR/PhoB-type domain-containing protein</fullName>
    </recommendedName>
</protein>
<dbReference type="InterPro" id="IPR001867">
    <property type="entry name" value="OmpR/PhoB-type_DNA-bd"/>
</dbReference>
<feature type="region of interest" description="Disordered" evidence="2">
    <location>
        <begin position="306"/>
        <end position="330"/>
    </location>
</feature>